<evidence type="ECO:0000313" key="1">
    <source>
        <dbReference type="EMBL" id="KKM83097.1"/>
    </source>
</evidence>
<name>A0A0F9NP69_9ZZZZ</name>
<accession>A0A0F9NP69</accession>
<reference evidence="1" key="1">
    <citation type="journal article" date="2015" name="Nature">
        <title>Complex archaea that bridge the gap between prokaryotes and eukaryotes.</title>
        <authorList>
            <person name="Spang A."/>
            <person name="Saw J.H."/>
            <person name="Jorgensen S.L."/>
            <person name="Zaremba-Niedzwiedzka K."/>
            <person name="Martijn J."/>
            <person name="Lind A.E."/>
            <person name="van Eijk R."/>
            <person name="Schleper C."/>
            <person name="Guy L."/>
            <person name="Ettema T.J."/>
        </authorList>
    </citation>
    <scope>NUCLEOTIDE SEQUENCE</scope>
</reference>
<dbReference type="AlphaFoldDB" id="A0A0F9NP69"/>
<protein>
    <submittedName>
        <fullName evidence="1">Uncharacterized protein</fullName>
    </submittedName>
</protein>
<organism evidence="1">
    <name type="scientific">marine sediment metagenome</name>
    <dbReference type="NCBI Taxonomy" id="412755"/>
    <lineage>
        <taxon>unclassified sequences</taxon>
        <taxon>metagenomes</taxon>
        <taxon>ecological metagenomes</taxon>
    </lineage>
</organism>
<gene>
    <name evidence="1" type="ORF">LCGC14_1312870</name>
</gene>
<proteinExistence type="predicted"/>
<dbReference type="EMBL" id="LAZR01007764">
    <property type="protein sequence ID" value="KKM83097.1"/>
    <property type="molecule type" value="Genomic_DNA"/>
</dbReference>
<sequence length="139" mass="14621">MKRLFLIVILLVVMLCQSAFGISVSRGLIPSGLIGPNEHVHVTTRPGAKIYAVIVTPTGTTFGFANIISTQYEVNALSGSGRAGNDWISNSAGNKVLVDIQGAVASVSIPANFGPNGIAVGGNLFVDVYDAQVEVWYEQ</sequence>
<comment type="caution">
    <text evidence="1">The sequence shown here is derived from an EMBL/GenBank/DDBJ whole genome shotgun (WGS) entry which is preliminary data.</text>
</comment>